<gene>
    <name evidence="2" type="ordered locus">HH_0187</name>
</gene>
<dbReference type="GO" id="GO:0006508">
    <property type="term" value="P:proteolysis"/>
    <property type="evidence" value="ECO:0007669"/>
    <property type="project" value="InterPro"/>
</dbReference>
<feature type="domain" description="Peptidase C39" evidence="1">
    <location>
        <begin position="45"/>
        <end position="187"/>
    </location>
</feature>
<evidence type="ECO:0000259" key="1">
    <source>
        <dbReference type="PROSITE" id="PS50990"/>
    </source>
</evidence>
<dbReference type="EMBL" id="AE017125">
    <property type="protein sequence ID" value="AAP76784.1"/>
    <property type="molecule type" value="Genomic_DNA"/>
</dbReference>
<sequence length="228" mass="26102">MRVLCILLILWGICLADVHIHNNSLYAQKPIASWSEIKDRNLTKQQYDYSCGSASLSTILTYYYNQNISEKDILDFLLLNKGIDINKKEEIETNEQLRESVSFSFSDLALFAQNKGFKAVGLALDLDALSTLKAPVIIYVNVRDMEHFSVYKGKDEQFVYLADPSLGNIKVSIAKFVEMFYQREDLTHPGKILAILPTQENQSVNGVFMQHTQDSKLTYEGIKQRMMR</sequence>
<dbReference type="KEGG" id="hhe:HH_0187"/>
<dbReference type="InterPro" id="IPR005074">
    <property type="entry name" value="Peptidase_C39"/>
</dbReference>
<protein>
    <recommendedName>
        <fullName evidence="1">Peptidase C39 domain-containing protein</fullName>
    </recommendedName>
</protein>
<dbReference type="PROSITE" id="PS50990">
    <property type="entry name" value="PEPTIDASE_C39"/>
    <property type="match status" value="1"/>
</dbReference>
<dbReference type="CDD" id="cd02423">
    <property type="entry name" value="Peptidase_C39G"/>
    <property type="match status" value="1"/>
</dbReference>
<dbReference type="GO" id="GO:0016020">
    <property type="term" value="C:membrane"/>
    <property type="evidence" value="ECO:0007669"/>
    <property type="project" value="InterPro"/>
</dbReference>
<dbReference type="Pfam" id="PF03412">
    <property type="entry name" value="Peptidase_C39"/>
    <property type="match status" value="1"/>
</dbReference>
<dbReference type="eggNOG" id="COG3271">
    <property type="taxonomic scope" value="Bacteria"/>
</dbReference>
<reference evidence="2 3" key="1">
    <citation type="journal article" date="2003" name="Proc. Natl. Acad. Sci. U.S.A.">
        <title>The complete genome sequence of the carcinogenic bacterium Helicobacter hepaticus.</title>
        <authorList>
            <person name="Suerbaum S."/>
            <person name="Josenhans C."/>
            <person name="Sterzenbach T."/>
            <person name="Drescher B."/>
            <person name="Brandt P."/>
            <person name="Bell M."/>
            <person name="Droege M."/>
            <person name="Fartmann B."/>
            <person name="Fischer H.-P."/>
            <person name="Ge Z."/>
            <person name="Hoerster A."/>
            <person name="Holland R."/>
            <person name="Klein K."/>
            <person name="Koenig J."/>
            <person name="Macko L."/>
            <person name="Mendz G.L."/>
            <person name="Nyakatura G."/>
            <person name="Schauer D.B."/>
            <person name="Shen Z."/>
            <person name="Weber J."/>
            <person name="Frosch M."/>
            <person name="Fox J.G."/>
        </authorList>
    </citation>
    <scope>NUCLEOTIDE SEQUENCE [LARGE SCALE GENOMIC DNA]</scope>
    <source>
        <strain evidence="3">ATCC 51449 / 3B1</strain>
    </source>
</reference>
<dbReference type="Gene3D" id="3.90.70.10">
    <property type="entry name" value="Cysteine proteinases"/>
    <property type="match status" value="1"/>
</dbReference>
<dbReference type="AlphaFoldDB" id="Q7VJQ6"/>
<dbReference type="GO" id="GO:0008233">
    <property type="term" value="F:peptidase activity"/>
    <property type="evidence" value="ECO:0007669"/>
    <property type="project" value="InterPro"/>
</dbReference>
<dbReference type="STRING" id="235279.HH_0187"/>
<evidence type="ECO:0000313" key="2">
    <source>
        <dbReference type="EMBL" id="AAP76784.1"/>
    </source>
</evidence>
<name>Q7VJQ6_HELHP</name>
<dbReference type="RefSeq" id="WP_011115030.1">
    <property type="nucleotide sequence ID" value="NC_004917.1"/>
</dbReference>
<dbReference type="SMR" id="Q7VJQ6"/>
<evidence type="ECO:0000313" key="3">
    <source>
        <dbReference type="Proteomes" id="UP000002495"/>
    </source>
</evidence>
<dbReference type="OrthoDB" id="13401at2"/>
<proteinExistence type="predicted"/>
<keyword evidence="3" id="KW-1185">Reference proteome</keyword>
<organism evidence="2 3">
    <name type="scientific">Helicobacter hepaticus (strain ATCC 51449 / 3B1)</name>
    <dbReference type="NCBI Taxonomy" id="235279"/>
    <lineage>
        <taxon>Bacteria</taxon>
        <taxon>Pseudomonadati</taxon>
        <taxon>Campylobacterota</taxon>
        <taxon>Epsilonproteobacteria</taxon>
        <taxon>Campylobacterales</taxon>
        <taxon>Helicobacteraceae</taxon>
        <taxon>Helicobacter</taxon>
    </lineage>
</organism>
<dbReference type="HOGENOM" id="CLU_092029_1_1_7"/>
<dbReference type="GO" id="GO:0005524">
    <property type="term" value="F:ATP binding"/>
    <property type="evidence" value="ECO:0007669"/>
    <property type="project" value="InterPro"/>
</dbReference>
<accession>Q7VJQ6</accession>
<dbReference type="Proteomes" id="UP000002495">
    <property type="component" value="Chromosome"/>
</dbReference>